<dbReference type="AlphaFoldDB" id="A0A5M3X4M5"/>
<dbReference type="RefSeq" id="WP_155358364.1">
    <property type="nucleotide sequence ID" value="NZ_BAAAHL010000044.1"/>
</dbReference>
<comment type="caution">
    <text evidence="3">The sequence shown here is derived from an EMBL/GenBank/DDBJ whole genome shotgun (WGS) entry which is preliminary data.</text>
</comment>
<protein>
    <recommendedName>
        <fullName evidence="5">DNA-binding protein</fullName>
    </recommendedName>
</protein>
<feature type="domain" description="ChsH2 rubredoxin-like zinc ribbon" evidence="2">
    <location>
        <begin position="19"/>
        <end position="53"/>
    </location>
</feature>
<proteinExistence type="predicted"/>
<reference evidence="3 4" key="1">
    <citation type="submission" date="2019-10" db="EMBL/GenBank/DDBJ databases">
        <title>Whole genome shotgun sequence of Acrocarpospora macrocephala NBRC 16266.</title>
        <authorList>
            <person name="Ichikawa N."/>
            <person name="Kimura A."/>
            <person name="Kitahashi Y."/>
            <person name="Komaki H."/>
            <person name="Oguchi A."/>
        </authorList>
    </citation>
    <scope>NUCLEOTIDE SEQUENCE [LARGE SCALE GENOMIC DNA]</scope>
    <source>
        <strain evidence="3 4">NBRC 16266</strain>
    </source>
</reference>
<dbReference type="Pfam" id="PF01796">
    <property type="entry name" value="OB_ChsH2_C"/>
    <property type="match status" value="1"/>
</dbReference>
<evidence type="ECO:0000259" key="1">
    <source>
        <dbReference type="Pfam" id="PF01796"/>
    </source>
</evidence>
<dbReference type="InterPro" id="IPR022002">
    <property type="entry name" value="ChsH2_Znr"/>
</dbReference>
<dbReference type="Proteomes" id="UP000331127">
    <property type="component" value="Unassembled WGS sequence"/>
</dbReference>
<gene>
    <name evidence="3" type="ORF">Amac_066850</name>
</gene>
<dbReference type="OrthoDB" id="7470921at2"/>
<dbReference type="SUPFAM" id="SSF50249">
    <property type="entry name" value="Nucleic acid-binding proteins"/>
    <property type="match status" value="1"/>
</dbReference>
<dbReference type="Pfam" id="PF12172">
    <property type="entry name" value="zf-ChsH2"/>
    <property type="match status" value="1"/>
</dbReference>
<organism evidence="3 4">
    <name type="scientific">Acrocarpospora macrocephala</name>
    <dbReference type="NCBI Taxonomy" id="150177"/>
    <lineage>
        <taxon>Bacteria</taxon>
        <taxon>Bacillati</taxon>
        <taxon>Actinomycetota</taxon>
        <taxon>Actinomycetes</taxon>
        <taxon>Streptosporangiales</taxon>
        <taxon>Streptosporangiaceae</taxon>
        <taxon>Acrocarpospora</taxon>
    </lineage>
</organism>
<dbReference type="InterPro" id="IPR002878">
    <property type="entry name" value="ChsH2_C"/>
</dbReference>
<dbReference type="InterPro" id="IPR052513">
    <property type="entry name" value="Thioester_dehydratase-like"/>
</dbReference>
<dbReference type="InterPro" id="IPR012340">
    <property type="entry name" value="NA-bd_OB-fold"/>
</dbReference>
<accession>A0A5M3X4M5</accession>
<name>A0A5M3X4M5_9ACTN</name>
<dbReference type="Gene3D" id="6.10.30.10">
    <property type="match status" value="1"/>
</dbReference>
<dbReference type="PANTHER" id="PTHR34075">
    <property type="entry name" value="BLR3430 PROTEIN"/>
    <property type="match status" value="1"/>
</dbReference>
<evidence type="ECO:0008006" key="5">
    <source>
        <dbReference type="Google" id="ProtNLM"/>
    </source>
</evidence>
<evidence type="ECO:0000313" key="3">
    <source>
        <dbReference type="EMBL" id="GES13088.1"/>
    </source>
</evidence>
<sequence>MSEISRPVPVVTEENRPFWEGLAEGRLLLQRCSGCGHPRYPIALVCPRCLSKEHGWEAMSGRGTVFSSVVFHQVYHPAFADRVPYNVAMVELDEGPLIMTNVVGTDQVTVGMPVQVIFTAIEGAVIHQFVPRDPE</sequence>
<feature type="domain" description="ChsH2 C-terminal OB-fold" evidence="1">
    <location>
        <begin position="56"/>
        <end position="118"/>
    </location>
</feature>
<keyword evidence="4" id="KW-1185">Reference proteome</keyword>
<evidence type="ECO:0000313" key="4">
    <source>
        <dbReference type="Proteomes" id="UP000331127"/>
    </source>
</evidence>
<dbReference type="EMBL" id="BLAE01000042">
    <property type="protein sequence ID" value="GES13088.1"/>
    <property type="molecule type" value="Genomic_DNA"/>
</dbReference>
<evidence type="ECO:0000259" key="2">
    <source>
        <dbReference type="Pfam" id="PF12172"/>
    </source>
</evidence>
<dbReference type="PANTHER" id="PTHR34075:SF5">
    <property type="entry name" value="BLR3430 PROTEIN"/>
    <property type="match status" value="1"/>
</dbReference>